<dbReference type="EMBL" id="AZEX01000032">
    <property type="protein sequence ID" value="KRL60893.1"/>
    <property type="molecule type" value="Genomic_DNA"/>
</dbReference>
<keyword evidence="5 16" id="KW-0820">tRNA-binding</keyword>
<dbReference type="InterPro" id="IPR045864">
    <property type="entry name" value="aa-tRNA-synth_II/BPL/LPL"/>
</dbReference>
<dbReference type="PANTHER" id="PTHR10947">
    <property type="entry name" value="PHENYLALANYL-TRNA SYNTHETASE BETA CHAIN AND LEUCINE-RICH REPEAT-CONTAINING PROTEIN 47"/>
    <property type="match status" value="1"/>
</dbReference>
<keyword evidence="7 15" id="KW-0479">Metal-binding</keyword>
<dbReference type="Gene3D" id="3.50.40.10">
    <property type="entry name" value="Phenylalanyl-trna Synthetase, Chain B, domain 3"/>
    <property type="match status" value="1"/>
</dbReference>
<dbReference type="OrthoDB" id="9805455at2"/>
<evidence type="ECO:0000256" key="3">
    <source>
        <dbReference type="ARBA" id="ARBA00011209"/>
    </source>
</evidence>
<evidence type="ECO:0000256" key="14">
    <source>
        <dbReference type="ARBA" id="ARBA00049255"/>
    </source>
</evidence>
<evidence type="ECO:0000256" key="1">
    <source>
        <dbReference type="ARBA" id="ARBA00004496"/>
    </source>
</evidence>
<evidence type="ECO:0000256" key="9">
    <source>
        <dbReference type="ARBA" id="ARBA00022840"/>
    </source>
</evidence>
<protein>
    <recommendedName>
        <fullName evidence="15">Phenylalanine--tRNA ligase beta subunit</fullName>
        <ecNumber evidence="15">6.1.1.20</ecNumber>
    </recommendedName>
    <alternativeName>
        <fullName evidence="15">Phenylalanyl-tRNA synthetase beta subunit</fullName>
        <shortName evidence="15">PheRS</shortName>
    </alternativeName>
</protein>
<dbReference type="GO" id="GO:0005524">
    <property type="term" value="F:ATP binding"/>
    <property type="evidence" value="ECO:0007669"/>
    <property type="project" value="UniProtKB-UniRule"/>
</dbReference>
<dbReference type="SMART" id="SM00873">
    <property type="entry name" value="B3_4"/>
    <property type="match status" value="1"/>
</dbReference>
<dbReference type="SUPFAM" id="SSF54991">
    <property type="entry name" value="Anticodon-binding domain of PheRS"/>
    <property type="match status" value="1"/>
</dbReference>
<dbReference type="InterPro" id="IPR012340">
    <property type="entry name" value="NA-bd_OB-fold"/>
</dbReference>
<proteinExistence type="inferred from homology"/>
<dbReference type="SMART" id="SM00896">
    <property type="entry name" value="FDX-ACB"/>
    <property type="match status" value="1"/>
</dbReference>
<dbReference type="InterPro" id="IPR004532">
    <property type="entry name" value="Phe-tRNA-ligase_IIc_bsu_bact"/>
</dbReference>
<evidence type="ECO:0000256" key="7">
    <source>
        <dbReference type="ARBA" id="ARBA00022723"/>
    </source>
</evidence>
<dbReference type="SUPFAM" id="SSF56037">
    <property type="entry name" value="PheT/TilS domain"/>
    <property type="match status" value="1"/>
</dbReference>
<dbReference type="SUPFAM" id="SSF50249">
    <property type="entry name" value="Nucleic acid-binding proteins"/>
    <property type="match status" value="1"/>
</dbReference>
<dbReference type="InterPro" id="IPR045060">
    <property type="entry name" value="Phe-tRNA-ligase_IIc_bsu"/>
</dbReference>
<evidence type="ECO:0000259" key="19">
    <source>
        <dbReference type="PROSITE" id="PS51483"/>
    </source>
</evidence>
<feature type="domain" description="TRNA-binding" evidence="17">
    <location>
        <begin position="39"/>
        <end position="154"/>
    </location>
</feature>
<dbReference type="Pfam" id="PF01588">
    <property type="entry name" value="tRNA_bind"/>
    <property type="match status" value="1"/>
</dbReference>
<keyword evidence="11 16" id="KW-0694">RNA-binding</keyword>
<gene>
    <name evidence="15" type="primary">pheT</name>
    <name evidence="20" type="ORF">FC69_GL001133</name>
</gene>
<dbReference type="GO" id="GO:0006432">
    <property type="term" value="P:phenylalanyl-tRNA aminoacylation"/>
    <property type="evidence" value="ECO:0007669"/>
    <property type="project" value="UniProtKB-UniRule"/>
</dbReference>
<accession>A0A0R1RUZ3</accession>
<keyword evidence="6 15" id="KW-0436">Ligase</keyword>
<dbReference type="CDD" id="cd02796">
    <property type="entry name" value="tRNA_bind_bactPheRS"/>
    <property type="match status" value="1"/>
</dbReference>
<dbReference type="SMART" id="SM00874">
    <property type="entry name" value="B5"/>
    <property type="match status" value="1"/>
</dbReference>
<dbReference type="Proteomes" id="UP000051264">
    <property type="component" value="Unassembled WGS sequence"/>
</dbReference>
<dbReference type="RefSeq" id="WP_025083622.1">
    <property type="nucleotide sequence ID" value="NZ_AZEX01000032.1"/>
</dbReference>
<evidence type="ECO:0000256" key="11">
    <source>
        <dbReference type="ARBA" id="ARBA00022884"/>
    </source>
</evidence>
<evidence type="ECO:0000256" key="8">
    <source>
        <dbReference type="ARBA" id="ARBA00022741"/>
    </source>
</evidence>
<dbReference type="Gene3D" id="3.30.70.380">
    <property type="entry name" value="Ferrodoxin-fold anticodon-binding domain"/>
    <property type="match status" value="1"/>
</dbReference>
<feature type="domain" description="B5" evidence="19">
    <location>
        <begin position="410"/>
        <end position="485"/>
    </location>
</feature>
<dbReference type="InterPro" id="IPR005121">
    <property type="entry name" value="Fdx_antiC-bd"/>
</dbReference>
<dbReference type="FunFam" id="3.30.70.380:FF:000001">
    <property type="entry name" value="Phenylalanine--tRNA ligase beta subunit"/>
    <property type="match status" value="1"/>
</dbReference>
<comment type="similarity">
    <text evidence="2 15">Belongs to the phenylalanyl-tRNA synthetase beta subunit family. Type 1 subfamily.</text>
</comment>
<evidence type="ECO:0000256" key="5">
    <source>
        <dbReference type="ARBA" id="ARBA00022555"/>
    </source>
</evidence>
<dbReference type="InterPro" id="IPR009061">
    <property type="entry name" value="DNA-bd_dom_put_sf"/>
</dbReference>
<feature type="binding site" evidence="15">
    <location>
        <position position="472"/>
    </location>
    <ligand>
        <name>Mg(2+)</name>
        <dbReference type="ChEBI" id="CHEBI:18420"/>
        <note>shared with alpha subunit</note>
    </ligand>
</feature>
<keyword evidence="4 15" id="KW-0963">Cytoplasm</keyword>
<dbReference type="GO" id="GO:0004826">
    <property type="term" value="F:phenylalanine-tRNA ligase activity"/>
    <property type="evidence" value="ECO:0007669"/>
    <property type="project" value="UniProtKB-UniRule"/>
</dbReference>
<dbReference type="PROSITE" id="PS50886">
    <property type="entry name" value="TRBD"/>
    <property type="match status" value="1"/>
</dbReference>
<dbReference type="SUPFAM" id="SSF55681">
    <property type="entry name" value="Class II aaRS and biotin synthetases"/>
    <property type="match status" value="1"/>
</dbReference>
<dbReference type="STRING" id="1423747.FC69_GL001133"/>
<sequence>MKVSYNWLKDYLDLTTEPAALAEKITRTGIEVAGVTQMSAGLKKIVVGHILSCQPHPDSDHLNVCQVDVGEDEPFQIVCGAPNVAAGQDVIVALPNSRIADNVKIKKGKMRGVASMGMICGLQEIGFADSVVPKAYVDGIFVFPESIEPGTEVYEALGMTDSIIDLDLTANRADAMGMHGVAHEVAAIEDLQPHFETVTVAESDVTTASQISAKVADATLAPSYQLRMVQNVTIQPSPLWLQTRLWHAGIRPINNLVDVTNYMMMTYGQPLHAFDADTLTGTDKQIEVRLAQAGEKLVTLDEAEHELTTEDIVITDGHQPIALAGVMGGLASEITPQTTNVIIEAAIFERTAVRKTAQRHNLRSDASSRFEKGVNVADVQVALDAAAAMMAELGNGQATAGVVSPTQLAPVAKVVEIEAQRINHVLGTDLTVETIITLLNRFGFAVANDEGHLTVTIPARRWDIEIEADVIEEVARLYGYDNLPSTLPTGAMTTGALNATQKALRHTRHFLEGAGLTQAISYALTTPEKAQQFMLRPATATVLDWPMTQDHSDLRMNLITGLLDDAAYNVARKQTDLALYEQGRVFLKTTAEQDRPHELEYVAGLLSGNRQVKSWQVTAEVVDFYTIKGVVDALLASYNLVDDVRYVATSEFAEMHPGRTAAIYVGEILVGFVGQVHPQIAKANHLKETYVFQIDIAQILALPMQTLIAKPAPKFPEVTRDIALQVAESVTNADLVAAIQAKGGQHLVSVQLFDVYAGSHIEAGEKSMAYTLTYLNESATLTEEEVTAAFEKVVAHLIATFDAKVR</sequence>
<dbReference type="NCBIfam" id="TIGR00472">
    <property type="entry name" value="pheT_bact"/>
    <property type="match status" value="1"/>
</dbReference>
<dbReference type="InterPro" id="IPR002547">
    <property type="entry name" value="tRNA-bd_dom"/>
</dbReference>
<dbReference type="FunFam" id="2.40.50.140:FF:000045">
    <property type="entry name" value="Phenylalanine--tRNA ligase beta subunit"/>
    <property type="match status" value="1"/>
</dbReference>
<dbReference type="Pfam" id="PF03483">
    <property type="entry name" value="B3_4"/>
    <property type="match status" value="1"/>
</dbReference>
<dbReference type="PROSITE" id="PS51447">
    <property type="entry name" value="FDX_ACB"/>
    <property type="match status" value="1"/>
</dbReference>
<dbReference type="FunFam" id="3.50.40.10:FF:000001">
    <property type="entry name" value="Phenylalanine--tRNA ligase beta subunit"/>
    <property type="match status" value="1"/>
</dbReference>
<dbReference type="GO" id="GO:0000049">
    <property type="term" value="F:tRNA binding"/>
    <property type="evidence" value="ECO:0007669"/>
    <property type="project" value="UniProtKB-UniRule"/>
</dbReference>
<evidence type="ECO:0000256" key="12">
    <source>
        <dbReference type="ARBA" id="ARBA00022917"/>
    </source>
</evidence>
<evidence type="ECO:0000313" key="21">
    <source>
        <dbReference type="Proteomes" id="UP000051264"/>
    </source>
</evidence>
<comment type="catalytic activity">
    <reaction evidence="14 15">
        <text>tRNA(Phe) + L-phenylalanine + ATP = L-phenylalanyl-tRNA(Phe) + AMP + diphosphate + H(+)</text>
        <dbReference type="Rhea" id="RHEA:19413"/>
        <dbReference type="Rhea" id="RHEA-COMP:9668"/>
        <dbReference type="Rhea" id="RHEA-COMP:9699"/>
        <dbReference type="ChEBI" id="CHEBI:15378"/>
        <dbReference type="ChEBI" id="CHEBI:30616"/>
        <dbReference type="ChEBI" id="CHEBI:33019"/>
        <dbReference type="ChEBI" id="CHEBI:58095"/>
        <dbReference type="ChEBI" id="CHEBI:78442"/>
        <dbReference type="ChEBI" id="CHEBI:78531"/>
        <dbReference type="ChEBI" id="CHEBI:456215"/>
        <dbReference type="EC" id="6.1.1.20"/>
    </reaction>
</comment>
<dbReference type="FunFam" id="3.30.930.10:FF:000022">
    <property type="entry name" value="Phenylalanine--tRNA ligase beta subunit"/>
    <property type="match status" value="1"/>
</dbReference>
<dbReference type="EC" id="6.1.1.20" evidence="15"/>
<dbReference type="InterPro" id="IPR020825">
    <property type="entry name" value="Phe-tRNA_synthase-like_B3/B4"/>
</dbReference>
<comment type="subunit">
    <text evidence="3 15">Tetramer of two alpha and two beta subunits.</text>
</comment>
<dbReference type="InterPro" id="IPR005146">
    <property type="entry name" value="B3/B4_tRNA-bd"/>
</dbReference>
<feature type="binding site" evidence="15">
    <location>
        <position position="469"/>
    </location>
    <ligand>
        <name>Mg(2+)</name>
        <dbReference type="ChEBI" id="CHEBI:18420"/>
        <note>shared with alpha subunit</note>
    </ligand>
</feature>
<dbReference type="AlphaFoldDB" id="A0A0R1RUZ3"/>
<dbReference type="PANTHER" id="PTHR10947:SF0">
    <property type="entry name" value="PHENYLALANINE--TRNA LIGASE BETA SUBUNIT"/>
    <property type="match status" value="1"/>
</dbReference>
<evidence type="ECO:0000256" key="16">
    <source>
        <dbReference type="PROSITE-ProRule" id="PRU00209"/>
    </source>
</evidence>
<dbReference type="Pfam" id="PF03147">
    <property type="entry name" value="FDX-ACB"/>
    <property type="match status" value="1"/>
</dbReference>
<keyword evidence="13 15" id="KW-0030">Aminoacyl-tRNA synthetase</keyword>
<dbReference type="HAMAP" id="MF_00283">
    <property type="entry name" value="Phe_tRNA_synth_beta1"/>
    <property type="match status" value="1"/>
</dbReference>
<dbReference type="GO" id="GO:0009328">
    <property type="term" value="C:phenylalanine-tRNA ligase complex"/>
    <property type="evidence" value="ECO:0007669"/>
    <property type="project" value="TreeGrafter"/>
</dbReference>
<dbReference type="InterPro" id="IPR041616">
    <property type="entry name" value="PheRS_beta_core"/>
</dbReference>
<evidence type="ECO:0000256" key="13">
    <source>
        <dbReference type="ARBA" id="ARBA00023146"/>
    </source>
</evidence>
<dbReference type="InterPro" id="IPR005147">
    <property type="entry name" value="tRNA_synthase_B5-dom"/>
</dbReference>
<keyword evidence="9 15" id="KW-0067">ATP-binding</keyword>
<dbReference type="GO" id="GO:0140096">
    <property type="term" value="F:catalytic activity, acting on a protein"/>
    <property type="evidence" value="ECO:0007669"/>
    <property type="project" value="UniProtKB-ARBA"/>
</dbReference>
<dbReference type="InterPro" id="IPR033714">
    <property type="entry name" value="tRNA_bind_bactPheRS"/>
</dbReference>
<dbReference type="PROSITE" id="PS51483">
    <property type="entry name" value="B5"/>
    <property type="match status" value="1"/>
</dbReference>
<dbReference type="Gene3D" id="3.30.56.10">
    <property type="match status" value="2"/>
</dbReference>
<dbReference type="GO" id="GO:0016740">
    <property type="term" value="F:transferase activity"/>
    <property type="evidence" value="ECO:0007669"/>
    <property type="project" value="UniProtKB-ARBA"/>
</dbReference>
<keyword evidence="12 15" id="KW-0648">Protein biosynthesis</keyword>
<dbReference type="Pfam" id="PF17759">
    <property type="entry name" value="tRNA_synthFbeta"/>
    <property type="match status" value="1"/>
</dbReference>
<dbReference type="GO" id="GO:0000287">
    <property type="term" value="F:magnesium ion binding"/>
    <property type="evidence" value="ECO:0007669"/>
    <property type="project" value="UniProtKB-UniRule"/>
</dbReference>
<dbReference type="NCBIfam" id="NF045760">
    <property type="entry name" value="YtpR"/>
    <property type="match status" value="1"/>
</dbReference>
<dbReference type="InterPro" id="IPR036690">
    <property type="entry name" value="Fdx_antiC-bd_sf"/>
</dbReference>
<evidence type="ECO:0000256" key="2">
    <source>
        <dbReference type="ARBA" id="ARBA00008653"/>
    </source>
</evidence>
<dbReference type="Gene3D" id="3.30.930.10">
    <property type="entry name" value="Bira Bifunctional Protein, Domain 2"/>
    <property type="match status" value="1"/>
</dbReference>
<organism evidence="20 21">
    <name type="scientific">Latilactobacillus fuchuensis DSM 14340 = JCM 11249</name>
    <dbReference type="NCBI Taxonomy" id="1423747"/>
    <lineage>
        <taxon>Bacteria</taxon>
        <taxon>Bacillati</taxon>
        <taxon>Bacillota</taxon>
        <taxon>Bacilli</taxon>
        <taxon>Lactobacillales</taxon>
        <taxon>Lactobacillaceae</taxon>
        <taxon>Latilactobacillus</taxon>
    </lineage>
</organism>
<evidence type="ECO:0000256" key="15">
    <source>
        <dbReference type="HAMAP-Rule" id="MF_00283"/>
    </source>
</evidence>
<reference evidence="20 21" key="1">
    <citation type="journal article" date="2015" name="Genome Announc.">
        <title>Expanding the biotechnology potential of lactobacilli through comparative genomics of 213 strains and associated genera.</title>
        <authorList>
            <person name="Sun Z."/>
            <person name="Harris H.M."/>
            <person name="McCann A."/>
            <person name="Guo C."/>
            <person name="Argimon S."/>
            <person name="Zhang W."/>
            <person name="Yang X."/>
            <person name="Jeffery I.B."/>
            <person name="Cooney J.C."/>
            <person name="Kagawa T.F."/>
            <person name="Liu W."/>
            <person name="Song Y."/>
            <person name="Salvetti E."/>
            <person name="Wrobel A."/>
            <person name="Rasinkangas P."/>
            <person name="Parkhill J."/>
            <person name="Rea M.C."/>
            <person name="O'Sullivan O."/>
            <person name="Ritari J."/>
            <person name="Douillard F.P."/>
            <person name="Paul Ross R."/>
            <person name="Yang R."/>
            <person name="Briner A.E."/>
            <person name="Felis G.E."/>
            <person name="de Vos W.M."/>
            <person name="Barrangou R."/>
            <person name="Klaenhammer T.R."/>
            <person name="Caufield P.W."/>
            <person name="Cui Y."/>
            <person name="Zhang H."/>
            <person name="O'Toole P.W."/>
        </authorList>
    </citation>
    <scope>NUCLEOTIDE SEQUENCE [LARGE SCALE GENOMIC DNA]</scope>
    <source>
        <strain evidence="20 21">DSM 14340</strain>
    </source>
</reference>
<feature type="binding site" evidence="15">
    <location>
        <position position="473"/>
    </location>
    <ligand>
        <name>Mg(2+)</name>
        <dbReference type="ChEBI" id="CHEBI:18420"/>
        <note>shared with alpha subunit</note>
    </ligand>
</feature>
<evidence type="ECO:0000259" key="18">
    <source>
        <dbReference type="PROSITE" id="PS51447"/>
    </source>
</evidence>
<name>A0A0R1RUZ3_9LACO</name>
<evidence type="ECO:0000313" key="20">
    <source>
        <dbReference type="EMBL" id="KRL60893.1"/>
    </source>
</evidence>
<evidence type="ECO:0000256" key="4">
    <source>
        <dbReference type="ARBA" id="ARBA00022490"/>
    </source>
</evidence>
<evidence type="ECO:0000256" key="10">
    <source>
        <dbReference type="ARBA" id="ARBA00022842"/>
    </source>
</evidence>
<dbReference type="Pfam" id="PF03484">
    <property type="entry name" value="B5"/>
    <property type="match status" value="1"/>
</dbReference>
<keyword evidence="10 15" id="KW-0460">Magnesium</keyword>
<dbReference type="Gene3D" id="2.40.50.140">
    <property type="entry name" value="Nucleic acid-binding proteins"/>
    <property type="match status" value="1"/>
</dbReference>
<feature type="domain" description="FDX-ACB" evidence="18">
    <location>
        <begin position="713"/>
        <end position="806"/>
    </location>
</feature>
<dbReference type="CDD" id="cd00769">
    <property type="entry name" value="PheRS_beta_core"/>
    <property type="match status" value="1"/>
</dbReference>
<dbReference type="SUPFAM" id="SSF46955">
    <property type="entry name" value="Putative DNA-binding domain"/>
    <property type="match status" value="1"/>
</dbReference>
<comment type="caution">
    <text evidence="20">The sequence shown here is derived from an EMBL/GenBank/DDBJ whole genome shotgun (WGS) entry which is preliminary data.</text>
</comment>
<dbReference type="PATRIC" id="fig|1423747.3.peg.1157"/>
<comment type="cofactor">
    <cofactor evidence="15">
        <name>Mg(2+)</name>
        <dbReference type="ChEBI" id="CHEBI:18420"/>
    </cofactor>
    <text evidence="15">Binds 2 magnesium ions per tetramer.</text>
</comment>
<keyword evidence="8 15" id="KW-0547">Nucleotide-binding</keyword>
<evidence type="ECO:0000259" key="17">
    <source>
        <dbReference type="PROSITE" id="PS50886"/>
    </source>
</evidence>
<feature type="binding site" evidence="15">
    <location>
        <position position="463"/>
    </location>
    <ligand>
        <name>Mg(2+)</name>
        <dbReference type="ChEBI" id="CHEBI:18420"/>
        <note>shared with alpha subunit</note>
    </ligand>
</feature>
<evidence type="ECO:0000256" key="6">
    <source>
        <dbReference type="ARBA" id="ARBA00022598"/>
    </source>
</evidence>
<dbReference type="eggNOG" id="COG0072">
    <property type="taxonomic scope" value="Bacteria"/>
</dbReference>
<comment type="subcellular location">
    <subcellularLocation>
        <location evidence="1 15">Cytoplasm</location>
    </subcellularLocation>
</comment>
<dbReference type="FunFam" id="3.30.56.10:FF:000002">
    <property type="entry name" value="Phenylalanine--tRNA ligase beta subunit"/>
    <property type="match status" value="1"/>
</dbReference>